<keyword evidence="2" id="KW-0732">Signal</keyword>
<dbReference type="AlphaFoldDB" id="A0A9J6PS08"/>
<comment type="caution">
    <text evidence="3">The sequence shown here is derived from an EMBL/GenBank/DDBJ whole genome shotgun (WGS) entry which is preliminary data.</text>
</comment>
<protein>
    <submittedName>
        <fullName evidence="3">Uncharacterized protein</fullName>
    </submittedName>
</protein>
<evidence type="ECO:0000313" key="4">
    <source>
        <dbReference type="Proteomes" id="UP001064262"/>
    </source>
</evidence>
<dbReference type="Proteomes" id="UP001064262">
    <property type="component" value="Unassembled WGS sequence"/>
</dbReference>
<accession>A0A9J6PS08</accession>
<organism evidence="3 4">
    <name type="scientific">Winslowiella arboricola</name>
    <dbReference type="NCBI Taxonomy" id="2978220"/>
    <lineage>
        <taxon>Bacteria</taxon>
        <taxon>Pseudomonadati</taxon>
        <taxon>Pseudomonadota</taxon>
        <taxon>Gammaproteobacteria</taxon>
        <taxon>Enterobacterales</taxon>
        <taxon>Erwiniaceae</taxon>
        <taxon>Winslowiella</taxon>
    </lineage>
</organism>
<gene>
    <name evidence="3" type="ORF">N5923_12740</name>
</gene>
<name>A0A9J6PS08_9GAMM</name>
<proteinExistence type="predicted"/>
<sequence length="161" mass="17411">MTQKKQNPRRKLSPLSLILPAIMLSGTTGLGQMAHAEDVLQYQPAVVTLEGDVDMQQFDGPPGYGDGPDDKKVYVPVLHLSAPVTVNPPPNTSNENADSEPENNVTEMQILSDHGPVKLNGCYRISGKLMHQVIADHYTTVLIIMDSAQPSTHCNQATGLP</sequence>
<evidence type="ECO:0000256" key="2">
    <source>
        <dbReference type="SAM" id="SignalP"/>
    </source>
</evidence>
<feature type="chain" id="PRO_5039935246" evidence="2">
    <location>
        <begin position="37"/>
        <end position="161"/>
    </location>
</feature>
<keyword evidence="4" id="KW-1185">Reference proteome</keyword>
<dbReference type="RefSeq" id="WP_267141352.1">
    <property type="nucleotide sequence ID" value="NZ_JAODIL010000056.1"/>
</dbReference>
<feature type="signal peptide" evidence="2">
    <location>
        <begin position="1"/>
        <end position="36"/>
    </location>
</feature>
<evidence type="ECO:0000256" key="1">
    <source>
        <dbReference type="SAM" id="MobiDB-lite"/>
    </source>
</evidence>
<reference evidence="3" key="1">
    <citation type="submission" date="2022-09" db="EMBL/GenBank/DDBJ databases">
        <title>Winslowiella arboricola sp. nov., isolated from bleeding cankers on broadleaf hosts.</title>
        <authorList>
            <person name="Brady C."/>
            <person name="Kaur S."/>
            <person name="Crampton B."/>
            <person name="Maddock D."/>
            <person name="Arnold D."/>
            <person name="Denman S."/>
        </authorList>
    </citation>
    <scope>NUCLEOTIDE SEQUENCE</scope>
    <source>
        <strain evidence="3">BAC 15a-03b</strain>
    </source>
</reference>
<evidence type="ECO:0000313" key="3">
    <source>
        <dbReference type="EMBL" id="MCU5778360.1"/>
    </source>
</evidence>
<feature type="region of interest" description="Disordered" evidence="1">
    <location>
        <begin position="83"/>
        <end position="102"/>
    </location>
</feature>
<dbReference type="EMBL" id="JAODIM010000041">
    <property type="protein sequence ID" value="MCU5778360.1"/>
    <property type="molecule type" value="Genomic_DNA"/>
</dbReference>